<organism evidence="1 2">
    <name type="scientific">Dysosmobacter segnis</name>
    <dbReference type="NCBI Taxonomy" id="2763042"/>
    <lineage>
        <taxon>Bacteria</taxon>
        <taxon>Bacillati</taxon>
        <taxon>Bacillota</taxon>
        <taxon>Clostridia</taxon>
        <taxon>Eubacteriales</taxon>
        <taxon>Oscillospiraceae</taxon>
        <taxon>Dysosmobacter</taxon>
    </lineage>
</organism>
<dbReference type="GO" id="GO:0016791">
    <property type="term" value="F:phosphatase activity"/>
    <property type="evidence" value="ECO:0007669"/>
    <property type="project" value="TreeGrafter"/>
</dbReference>
<dbReference type="NCBIfam" id="TIGR01484">
    <property type="entry name" value="HAD-SF-IIB"/>
    <property type="match status" value="1"/>
</dbReference>
<dbReference type="RefSeq" id="WP_187014285.1">
    <property type="nucleotide sequence ID" value="NZ_JACOQI010000004.1"/>
</dbReference>
<dbReference type="EMBL" id="JACOQI010000004">
    <property type="protein sequence ID" value="MBC5769942.1"/>
    <property type="molecule type" value="Genomic_DNA"/>
</dbReference>
<accession>A0A923SAE9</accession>
<dbReference type="InterPro" id="IPR006379">
    <property type="entry name" value="HAD-SF_hydro_IIB"/>
</dbReference>
<dbReference type="SUPFAM" id="SSF56784">
    <property type="entry name" value="HAD-like"/>
    <property type="match status" value="1"/>
</dbReference>
<evidence type="ECO:0000313" key="1">
    <source>
        <dbReference type="EMBL" id="MBC5769942.1"/>
    </source>
</evidence>
<dbReference type="PANTHER" id="PTHR10000:SF8">
    <property type="entry name" value="HAD SUPERFAMILY HYDROLASE-LIKE, TYPE 3"/>
    <property type="match status" value="1"/>
</dbReference>
<protein>
    <submittedName>
        <fullName evidence="1">HAD-IIB family hydrolase</fullName>
    </submittedName>
</protein>
<dbReference type="Pfam" id="PF08282">
    <property type="entry name" value="Hydrolase_3"/>
    <property type="match status" value="1"/>
</dbReference>
<dbReference type="InterPro" id="IPR036412">
    <property type="entry name" value="HAD-like_sf"/>
</dbReference>
<keyword evidence="2" id="KW-1185">Reference proteome</keyword>
<dbReference type="Gene3D" id="3.30.1240.10">
    <property type="match status" value="1"/>
</dbReference>
<comment type="caution">
    <text evidence="1">The sequence shown here is derived from an EMBL/GenBank/DDBJ whole genome shotgun (WGS) entry which is preliminary data.</text>
</comment>
<dbReference type="GO" id="GO:0000287">
    <property type="term" value="F:magnesium ion binding"/>
    <property type="evidence" value="ECO:0007669"/>
    <property type="project" value="TreeGrafter"/>
</dbReference>
<evidence type="ECO:0000313" key="2">
    <source>
        <dbReference type="Proteomes" id="UP000620327"/>
    </source>
</evidence>
<dbReference type="InterPro" id="IPR023214">
    <property type="entry name" value="HAD_sf"/>
</dbReference>
<dbReference type="PANTHER" id="PTHR10000">
    <property type="entry name" value="PHOSPHOSERINE PHOSPHATASE"/>
    <property type="match status" value="1"/>
</dbReference>
<reference evidence="1" key="1">
    <citation type="submission" date="2020-08" db="EMBL/GenBank/DDBJ databases">
        <title>Genome public.</title>
        <authorList>
            <person name="Liu C."/>
            <person name="Sun Q."/>
        </authorList>
    </citation>
    <scope>NUCLEOTIDE SEQUENCE</scope>
    <source>
        <strain evidence="1">BX15</strain>
    </source>
</reference>
<proteinExistence type="predicted"/>
<sequence length="280" mass="31305">MGKFDGVLLASDFDNTILNTERPRRTGCPIPPISQRNVEALRYFMDNGGRFAVATGRALPAFRIFAEQVPMNAPAVVCNGGALYDFKTERYLETMELPETIRPQGQDVLDRFPTAAVEAYHMDNVIHSVRPNEYTRQHEHVTHAGVQPVPTLLEVPMPLIKIMFEDDHEHLLALRDYVSRQPWSADYEVFFSDRTLLEVTRKGASKGAMVARLAKRLGISMDHIYCAGDENNDLSMLTMAAEGFAPANCVETVRSCGATIVADCDHDTLAEIVSILDKRY</sequence>
<keyword evidence="1" id="KW-0378">Hydrolase</keyword>
<gene>
    <name evidence="1" type="ORF">H8Z83_06315</name>
</gene>
<dbReference type="Gene3D" id="3.40.50.1000">
    <property type="entry name" value="HAD superfamily/HAD-like"/>
    <property type="match status" value="1"/>
</dbReference>
<dbReference type="Proteomes" id="UP000620327">
    <property type="component" value="Unassembled WGS sequence"/>
</dbReference>
<name>A0A923SAE9_9FIRM</name>
<dbReference type="GO" id="GO:0005829">
    <property type="term" value="C:cytosol"/>
    <property type="evidence" value="ECO:0007669"/>
    <property type="project" value="TreeGrafter"/>
</dbReference>
<dbReference type="AlphaFoldDB" id="A0A923SAE9"/>